<organism evidence="2 3">
    <name type="scientific">Streptomyces graminofaciens</name>
    <dbReference type="NCBI Taxonomy" id="68212"/>
    <lineage>
        <taxon>Bacteria</taxon>
        <taxon>Bacillati</taxon>
        <taxon>Actinomycetota</taxon>
        <taxon>Actinomycetes</taxon>
        <taxon>Kitasatosporales</taxon>
        <taxon>Streptomycetaceae</taxon>
        <taxon>Streptomyces</taxon>
    </lineage>
</organism>
<dbReference type="RefSeq" id="WP_434028076.1">
    <property type="nucleotide sequence ID" value="NZ_AP018448.1"/>
</dbReference>
<sequence length="256" mass="26390">MRATLGIVTGALALTAFAAPAAQADEHVGNTKISNVVVNGGKPIVLGATAKKTVKVKFTVTDNSGVWRAAAQLFHGKSIETADSAAASGSTWIKCTKVSSTKATCSANYTFTAGANANNSVAGTWKTWAIAQAKDNNYVQKDNAKSFKVQRATKLETADASPEPVIKGESVTVTSKLTRANWNTGTTGGYGSQSVKLQFKKAGTSTYKDVKTVKSDSTGAVTATVKATVDGTYRYVFAGSSGTAAATAVGDTIDVQ</sequence>
<name>A0ABM7FDM1_9ACTN</name>
<dbReference type="EMBL" id="AP018448">
    <property type="protein sequence ID" value="BBC34223.1"/>
    <property type="molecule type" value="Genomic_DNA"/>
</dbReference>
<evidence type="ECO:0000313" key="3">
    <source>
        <dbReference type="Proteomes" id="UP001321542"/>
    </source>
</evidence>
<evidence type="ECO:0000256" key="1">
    <source>
        <dbReference type="SAM" id="SignalP"/>
    </source>
</evidence>
<proteinExistence type="predicted"/>
<keyword evidence="1" id="KW-0732">Signal</keyword>
<feature type="signal peptide" evidence="1">
    <location>
        <begin position="1"/>
        <end position="24"/>
    </location>
</feature>
<reference evidence="2 3" key="1">
    <citation type="journal article" date="2010" name="ChemBioChem">
        <title>Cloning and characterization of the biosynthetic gene cluster of 16-membered macrolide antibiotic FD-891: involvement of a dual functional cytochrome P450 monooxygenase catalyzing epoxidation and hydroxylation.</title>
        <authorList>
            <person name="Kudo F."/>
            <person name="Motegi A."/>
            <person name="Mizoue K."/>
            <person name="Eguchi T."/>
        </authorList>
    </citation>
    <scope>NUCLEOTIDE SEQUENCE [LARGE SCALE GENOMIC DNA]</scope>
    <source>
        <strain evidence="2 3">A-8890</strain>
    </source>
</reference>
<reference evidence="2 3" key="2">
    <citation type="journal article" date="2023" name="ChemBioChem">
        <title>Acyltransferase Domain Exchange between Two Independent Type I Polyketide Synthases in the Same Producer Strain of Macrolide Antibiotics.</title>
        <authorList>
            <person name="Kudo F."/>
            <person name="Kishikawa K."/>
            <person name="Tsuboi K."/>
            <person name="Kido T."/>
            <person name="Usui T."/>
            <person name="Hashimoto J."/>
            <person name="Shin-Ya K."/>
            <person name="Miyanaga A."/>
            <person name="Eguchi T."/>
        </authorList>
    </citation>
    <scope>NUCLEOTIDE SEQUENCE [LARGE SCALE GENOMIC DNA]</scope>
    <source>
        <strain evidence="2 3">A-8890</strain>
    </source>
</reference>
<protein>
    <recommendedName>
        <fullName evidence="4">Calcium-binding protein</fullName>
    </recommendedName>
</protein>
<feature type="chain" id="PRO_5046137899" description="Calcium-binding protein" evidence="1">
    <location>
        <begin position="25"/>
        <end position="256"/>
    </location>
</feature>
<keyword evidence="3" id="KW-1185">Reference proteome</keyword>
<accession>A0ABM7FDM1</accession>
<evidence type="ECO:0008006" key="4">
    <source>
        <dbReference type="Google" id="ProtNLM"/>
    </source>
</evidence>
<gene>
    <name evidence="2" type="ORF">SGFS_055170</name>
</gene>
<dbReference type="Proteomes" id="UP001321542">
    <property type="component" value="Chromosome"/>
</dbReference>
<evidence type="ECO:0000313" key="2">
    <source>
        <dbReference type="EMBL" id="BBC34223.1"/>
    </source>
</evidence>